<comment type="caution">
    <text evidence="1">The sequence shown here is derived from an EMBL/GenBank/DDBJ whole genome shotgun (WGS) entry which is preliminary data.</text>
</comment>
<organism evidence="1 2">
    <name type="scientific">Pistacia integerrima</name>
    <dbReference type="NCBI Taxonomy" id="434235"/>
    <lineage>
        <taxon>Eukaryota</taxon>
        <taxon>Viridiplantae</taxon>
        <taxon>Streptophyta</taxon>
        <taxon>Embryophyta</taxon>
        <taxon>Tracheophyta</taxon>
        <taxon>Spermatophyta</taxon>
        <taxon>Magnoliopsida</taxon>
        <taxon>eudicotyledons</taxon>
        <taxon>Gunneridae</taxon>
        <taxon>Pentapetalae</taxon>
        <taxon>rosids</taxon>
        <taxon>malvids</taxon>
        <taxon>Sapindales</taxon>
        <taxon>Anacardiaceae</taxon>
        <taxon>Pistacia</taxon>
    </lineage>
</organism>
<reference evidence="2" key="1">
    <citation type="journal article" date="2023" name="G3 (Bethesda)">
        <title>Genome assembly and association tests identify interacting loci associated with vigor, precocity, and sex in interspecific pistachio rootstocks.</title>
        <authorList>
            <person name="Palmer W."/>
            <person name="Jacygrad E."/>
            <person name="Sagayaradj S."/>
            <person name="Cavanaugh K."/>
            <person name="Han R."/>
            <person name="Bertier L."/>
            <person name="Beede B."/>
            <person name="Kafkas S."/>
            <person name="Golino D."/>
            <person name="Preece J."/>
            <person name="Michelmore R."/>
        </authorList>
    </citation>
    <scope>NUCLEOTIDE SEQUENCE [LARGE SCALE GENOMIC DNA]</scope>
</reference>
<accession>A0ACC0Z178</accession>
<proteinExistence type="predicted"/>
<dbReference type="EMBL" id="CM047739">
    <property type="protein sequence ID" value="KAJ0043810.1"/>
    <property type="molecule type" value="Genomic_DNA"/>
</dbReference>
<gene>
    <name evidence="1" type="ORF">Pint_17325</name>
</gene>
<evidence type="ECO:0000313" key="1">
    <source>
        <dbReference type="EMBL" id="KAJ0043810.1"/>
    </source>
</evidence>
<dbReference type="Proteomes" id="UP001163603">
    <property type="component" value="Chromosome 4"/>
</dbReference>
<keyword evidence="2" id="KW-1185">Reference proteome</keyword>
<protein>
    <submittedName>
        <fullName evidence="1">Uncharacterized protein</fullName>
    </submittedName>
</protein>
<name>A0ACC0Z178_9ROSI</name>
<sequence length="53" mass="6019">MGFVDGPILKPKADSDDMMIWMHYNAMVKGWLRSAINKEVRGSVAHVDTTREI</sequence>
<evidence type="ECO:0000313" key="2">
    <source>
        <dbReference type="Proteomes" id="UP001163603"/>
    </source>
</evidence>